<reference evidence="2 3" key="1">
    <citation type="submission" date="2017-12" db="EMBL/GenBank/DDBJ databases">
        <title>Hemimetabolous genomes reveal molecular basis of termite eusociality.</title>
        <authorList>
            <person name="Harrison M.C."/>
            <person name="Jongepier E."/>
            <person name="Robertson H.M."/>
            <person name="Arning N."/>
            <person name="Bitard-Feildel T."/>
            <person name="Chao H."/>
            <person name="Childers C.P."/>
            <person name="Dinh H."/>
            <person name="Doddapaneni H."/>
            <person name="Dugan S."/>
            <person name="Gowin J."/>
            <person name="Greiner C."/>
            <person name="Han Y."/>
            <person name="Hu H."/>
            <person name="Hughes D.S.T."/>
            <person name="Huylmans A.-K."/>
            <person name="Kemena C."/>
            <person name="Kremer L.P.M."/>
            <person name="Lee S.L."/>
            <person name="Lopez-Ezquerra A."/>
            <person name="Mallet L."/>
            <person name="Monroy-Kuhn J.M."/>
            <person name="Moser A."/>
            <person name="Murali S.C."/>
            <person name="Muzny D.M."/>
            <person name="Otani S."/>
            <person name="Piulachs M.-D."/>
            <person name="Poelchau M."/>
            <person name="Qu J."/>
            <person name="Schaub F."/>
            <person name="Wada-Katsumata A."/>
            <person name="Worley K.C."/>
            <person name="Xie Q."/>
            <person name="Ylla G."/>
            <person name="Poulsen M."/>
            <person name="Gibbs R.A."/>
            <person name="Schal C."/>
            <person name="Richards S."/>
            <person name="Belles X."/>
            <person name="Korb J."/>
            <person name="Bornberg-Bauer E."/>
        </authorList>
    </citation>
    <scope>NUCLEOTIDE SEQUENCE [LARGE SCALE GENOMIC DNA]</scope>
    <source>
        <tissue evidence="2">Whole body</tissue>
    </source>
</reference>
<evidence type="ECO:0000313" key="2">
    <source>
        <dbReference type="EMBL" id="PNF16276.1"/>
    </source>
</evidence>
<sequence length="356" mass="41648">MEALIPAPSDCEVRSVIKFLNAQSIAPIEIHRQLCRVYGPNVMSKQMERRWCRQFSAGRQSVHDEKRSGRPSIITDDLVEPVRECIMENRRVTIAELSSHVLQISRSLLHEIVTEHLFRKLCARWVPKQLTPEHKTKRMESALTFLQQYYDDGDQFLDRIVTGDETWIAHITPETKQQSMHWRRSGSPCKTKFKQTSAQKVMCTVFWDRRGVLHVDFLTRGEMVNAERYCETLQKLQRAIQKKWRGMLSAGIVFLHDNARPHTAQRIASLLQKFSWEVFNHPPYSLDLAPSDFHLFLHLKKFLSGECQRFENDREAEMVVTQWFQSQAADFYDTGIQKLVPRYDKCFNSGGNYVEK</sequence>
<dbReference type="OrthoDB" id="10017160at2759"/>
<dbReference type="InterPro" id="IPR036397">
    <property type="entry name" value="RNaseH_sf"/>
</dbReference>
<dbReference type="GO" id="GO:0003676">
    <property type="term" value="F:nucleic acid binding"/>
    <property type="evidence" value="ECO:0007669"/>
    <property type="project" value="InterPro"/>
</dbReference>
<comment type="caution">
    <text evidence="2">The sequence shown here is derived from an EMBL/GenBank/DDBJ whole genome shotgun (WGS) entry which is preliminary data.</text>
</comment>
<accession>A0A2J7PIW2</accession>
<protein>
    <recommendedName>
        <fullName evidence="1">ImpA C-terminal domain-containing protein</fullName>
    </recommendedName>
</protein>
<dbReference type="InterPro" id="IPR052709">
    <property type="entry name" value="Transposase-MT_Hybrid"/>
</dbReference>
<dbReference type="Proteomes" id="UP000235965">
    <property type="component" value="Unassembled WGS sequence"/>
</dbReference>
<gene>
    <name evidence="2" type="ORF">B7P43_G10842</name>
</gene>
<dbReference type="STRING" id="105785.A0A2J7PIW2"/>
<feature type="domain" description="ImpA C-terminal" evidence="1">
    <location>
        <begin position="38"/>
        <end position="150"/>
    </location>
</feature>
<dbReference type="PANTHER" id="PTHR46060">
    <property type="entry name" value="MARINER MOS1 TRANSPOSASE-LIKE PROTEIN"/>
    <property type="match status" value="1"/>
</dbReference>
<name>A0A2J7PIW2_9NEOP</name>
<dbReference type="InParanoid" id="A0A2J7PIW2"/>
<dbReference type="Gene3D" id="3.30.420.10">
    <property type="entry name" value="Ribonuclease H-like superfamily/Ribonuclease H"/>
    <property type="match status" value="1"/>
</dbReference>
<proteinExistence type="predicted"/>
<keyword evidence="3" id="KW-1185">Reference proteome</keyword>
<dbReference type="InterPro" id="IPR021069">
    <property type="entry name" value="ImpA_C"/>
</dbReference>
<dbReference type="Pfam" id="PF01359">
    <property type="entry name" value="Transposase_1"/>
    <property type="match status" value="1"/>
</dbReference>
<evidence type="ECO:0000313" key="3">
    <source>
        <dbReference type="Proteomes" id="UP000235965"/>
    </source>
</evidence>
<dbReference type="InterPro" id="IPR001888">
    <property type="entry name" value="Transposase_1"/>
</dbReference>
<dbReference type="Pfam" id="PF12486">
    <property type="entry name" value="VasL"/>
    <property type="match status" value="1"/>
</dbReference>
<dbReference type="PANTHER" id="PTHR46060:SF1">
    <property type="entry name" value="MARINER MOS1 TRANSPOSASE-LIKE PROTEIN"/>
    <property type="match status" value="1"/>
</dbReference>
<dbReference type="AlphaFoldDB" id="A0A2J7PIW2"/>
<dbReference type="EMBL" id="NEVH01024952">
    <property type="protein sequence ID" value="PNF16276.1"/>
    <property type="molecule type" value="Genomic_DNA"/>
</dbReference>
<organism evidence="2 3">
    <name type="scientific">Cryptotermes secundus</name>
    <dbReference type="NCBI Taxonomy" id="105785"/>
    <lineage>
        <taxon>Eukaryota</taxon>
        <taxon>Metazoa</taxon>
        <taxon>Ecdysozoa</taxon>
        <taxon>Arthropoda</taxon>
        <taxon>Hexapoda</taxon>
        <taxon>Insecta</taxon>
        <taxon>Pterygota</taxon>
        <taxon>Neoptera</taxon>
        <taxon>Polyneoptera</taxon>
        <taxon>Dictyoptera</taxon>
        <taxon>Blattodea</taxon>
        <taxon>Blattoidea</taxon>
        <taxon>Termitoidae</taxon>
        <taxon>Kalotermitidae</taxon>
        <taxon>Cryptotermitinae</taxon>
        <taxon>Cryptotermes</taxon>
    </lineage>
</organism>
<evidence type="ECO:0000259" key="1">
    <source>
        <dbReference type="Pfam" id="PF12486"/>
    </source>
</evidence>